<evidence type="ECO:0000313" key="2">
    <source>
        <dbReference type="EMBL" id="QBK90587.1"/>
    </source>
</evidence>
<gene>
    <name evidence="2" type="ORF">LCPAC104_00830</name>
</gene>
<dbReference type="EMBL" id="MK500494">
    <property type="protein sequence ID" value="QBK90587.1"/>
    <property type="molecule type" value="Genomic_DNA"/>
</dbReference>
<keyword evidence="1" id="KW-0472">Membrane</keyword>
<protein>
    <recommendedName>
        <fullName evidence="3">Transmembrane protein</fullName>
    </recommendedName>
</protein>
<keyword evidence="1" id="KW-1133">Transmembrane helix</keyword>
<sequence>MSEKNSIITFIIVLFVIISIIIIGIWWVIEEEPKRLFSNIIDPKPPDRRKWSNRIGTITNTTNSGSQK</sequence>
<keyword evidence="1" id="KW-0812">Transmembrane</keyword>
<evidence type="ECO:0000256" key="1">
    <source>
        <dbReference type="SAM" id="Phobius"/>
    </source>
</evidence>
<accession>A0A481Z494</accession>
<feature type="transmembrane region" description="Helical" evidence="1">
    <location>
        <begin position="7"/>
        <end position="29"/>
    </location>
</feature>
<name>A0A481Z494_9VIRU</name>
<reference evidence="2" key="1">
    <citation type="journal article" date="2019" name="MBio">
        <title>Virus Genomes from Deep Sea Sediments Expand the Ocean Megavirome and Support Independent Origins of Viral Gigantism.</title>
        <authorList>
            <person name="Backstrom D."/>
            <person name="Yutin N."/>
            <person name="Jorgensen S.L."/>
            <person name="Dharamshi J."/>
            <person name="Homa F."/>
            <person name="Zaremba-Niedwiedzka K."/>
            <person name="Spang A."/>
            <person name="Wolf Y.I."/>
            <person name="Koonin E.V."/>
            <person name="Ettema T.J."/>
        </authorList>
    </citation>
    <scope>NUCLEOTIDE SEQUENCE</scope>
</reference>
<organism evidence="2">
    <name type="scientific">Pithovirus LCPAC104</name>
    <dbReference type="NCBI Taxonomy" id="2506589"/>
    <lineage>
        <taxon>Viruses</taxon>
        <taxon>Pithoviruses</taxon>
    </lineage>
</organism>
<proteinExistence type="predicted"/>
<evidence type="ECO:0008006" key="3">
    <source>
        <dbReference type="Google" id="ProtNLM"/>
    </source>
</evidence>